<dbReference type="PANTHER" id="PTHR22572">
    <property type="entry name" value="SUGAR-1-PHOSPHATE GUANYL TRANSFERASE"/>
    <property type="match status" value="1"/>
</dbReference>
<dbReference type="SUPFAM" id="SSF53448">
    <property type="entry name" value="Nucleotide-diphospho-sugar transferases"/>
    <property type="match status" value="1"/>
</dbReference>
<dbReference type="InterPro" id="IPR029044">
    <property type="entry name" value="Nucleotide-diphossugar_trans"/>
</dbReference>
<dbReference type="InterPro" id="IPR050486">
    <property type="entry name" value="Mannose-1P_guanyltransferase"/>
</dbReference>
<dbReference type="OrthoDB" id="9788272at2"/>
<proteinExistence type="predicted"/>
<dbReference type="AlphaFoldDB" id="D5V7F2"/>
<evidence type="ECO:0000313" key="3">
    <source>
        <dbReference type="Proteomes" id="UP000000939"/>
    </source>
</evidence>
<keyword evidence="2" id="KW-0808">Transferase</keyword>
<dbReference type="RefSeq" id="WP_013136717.1">
    <property type="nucleotide sequence ID" value="NC_014166.1"/>
</dbReference>
<feature type="domain" description="Nucleotidyl transferase" evidence="1">
    <location>
        <begin position="3"/>
        <end position="221"/>
    </location>
</feature>
<evidence type="ECO:0000259" key="1">
    <source>
        <dbReference type="Pfam" id="PF00483"/>
    </source>
</evidence>
<protein>
    <submittedName>
        <fullName evidence="2">Nucleotidyl transferase</fullName>
    </submittedName>
</protein>
<dbReference type="KEGG" id="ant:Arnit_2924"/>
<dbReference type="InterPro" id="IPR005835">
    <property type="entry name" value="NTP_transferase_dom"/>
</dbReference>
<dbReference type="EMBL" id="CP001999">
    <property type="protein sequence ID" value="ADG94572.1"/>
    <property type="molecule type" value="Genomic_DNA"/>
</dbReference>
<dbReference type="Pfam" id="PF00483">
    <property type="entry name" value="NTP_transferase"/>
    <property type="match status" value="1"/>
</dbReference>
<dbReference type="GO" id="GO:0016740">
    <property type="term" value="F:transferase activity"/>
    <property type="evidence" value="ECO:0007669"/>
    <property type="project" value="UniProtKB-KW"/>
</dbReference>
<dbReference type="Gene3D" id="3.90.550.10">
    <property type="entry name" value="Spore Coat Polysaccharide Biosynthesis Protein SpsA, Chain A"/>
    <property type="match status" value="1"/>
</dbReference>
<dbReference type="CDD" id="cd06915">
    <property type="entry name" value="NTP_transferase_WcbM_like"/>
    <property type="match status" value="1"/>
</dbReference>
<keyword evidence="3" id="KW-1185">Reference proteome</keyword>
<gene>
    <name evidence="2" type="ordered locus">Arnit_2924</name>
</gene>
<accession>D5V7F2</accession>
<organism evidence="2 3">
    <name type="scientific">Arcobacter nitrofigilis (strain ATCC 33309 / DSM 7299 / CCUG 15893 / LMG 7604 / NCTC 12251 / CI)</name>
    <name type="common">Campylobacter nitrofigilis</name>
    <dbReference type="NCBI Taxonomy" id="572480"/>
    <lineage>
        <taxon>Bacteria</taxon>
        <taxon>Pseudomonadati</taxon>
        <taxon>Campylobacterota</taxon>
        <taxon>Epsilonproteobacteria</taxon>
        <taxon>Campylobacterales</taxon>
        <taxon>Arcobacteraceae</taxon>
        <taxon>Arcobacter</taxon>
    </lineage>
</organism>
<evidence type="ECO:0000313" key="2">
    <source>
        <dbReference type="EMBL" id="ADG94572.1"/>
    </source>
</evidence>
<dbReference type="HOGENOM" id="CLU_029499_2_0_7"/>
<sequence>MEAIILAGGFGTRLQTIVKDVPKPMAPINEKPFLEYIFNYLSKYAIKHIILSVGYKKEIIQEYFKKEFNNIKITYSIEDEPLGTGGAIKKALECVKGNKSFVLNGDTLFNIDLNEFTESSKNNKISIALKEMKNIERYGSIEVNENNTITSFKEKQFFKKAFINGGIYLLYKDIFINYNKDIFSFENFLENNFKNLNAKGILFNDSYFIDIGIPTDYKKAEIDFKELF</sequence>
<name>D5V7F2_ARCNC</name>
<reference evidence="2 3" key="1">
    <citation type="journal article" date="2010" name="Stand. Genomic Sci.">
        <title>Complete genome sequence of Arcobacter nitrofigilis type strain (CI).</title>
        <authorList>
            <person name="Pati A."/>
            <person name="Gronow S."/>
            <person name="Lapidus A."/>
            <person name="Copeland A."/>
            <person name="Glavina Del Rio T."/>
            <person name="Nolan M."/>
            <person name="Lucas S."/>
            <person name="Tice H."/>
            <person name="Cheng J.F."/>
            <person name="Han C."/>
            <person name="Chertkov O."/>
            <person name="Bruce D."/>
            <person name="Tapia R."/>
            <person name="Goodwin L."/>
            <person name="Pitluck S."/>
            <person name="Liolios K."/>
            <person name="Ivanova N."/>
            <person name="Mavromatis K."/>
            <person name="Chen A."/>
            <person name="Palaniappan K."/>
            <person name="Land M."/>
            <person name="Hauser L."/>
            <person name="Chang Y.J."/>
            <person name="Jeffries C.D."/>
            <person name="Detter J.C."/>
            <person name="Rohde M."/>
            <person name="Goker M."/>
            <person name="Bristow J."/>
            <person name="Eisen J.A."/>
            <person name="Markowitz V."/>
            <person name="Hugenholtz P."/>
            <person name="Klenk H.P."/>
            <person name="Kyrpides N.C."/>
        </authorList>
    </citation>
    <scope>NUCLEOTIDE SEQUENCE [LARGE SCALE GENOMIC DNA]</scope>
    <source>
        <strain evidence="3">ATCC 33309 / DSM 7299 / CCUG 15893 / LMG 7604 / NCTC 12251 / CI</strain>
    </source>
</reference>
<dbReference type="eggNOG" id="COG1208">
    <property type="taxonomic scope" value="Bacteria"/>
</dbReference>
<dbReference type="Proteomes" id="UP000000939">
    <property type="component" value="Chromosome"/>
</dbReference>
<dbReference type="STRING" id="572480.Arnit_2924"/>